<organism evidence="2 3">
    <name type="scientific">Reticulomyxa filosa</name>
    <dbReference type="NCBI Taxonomy" id="46433"/>
    <lineage>
        <taxon>Eukaryota</taxon>
        <taxon>Sar</taxon>
        <taxon>Rhizaria</taxon>
        <taxon>Retaria</taxon>
        <taxon>Foraminifera</taxon>
        <taxon>Monothalamids</taxon>
        <taxon>Reticulomyxidae</taxon>
        <taxon>Reticulomyxa</taxon>
    </lineage>
</organism>
<dbReference type="OMA" id="EAWNVEK"/>
<evidence type="ECO:0000256" key="1">
    <source>
        <dbReference type="SAM" id="Coils"/>
    </source>
</evidence>
<protein>
    <submittedName>
        <fullName evidence="2">Viral A-type inclusion protein</fullName>
    </submittedName>
</protein>
<feature type="coiled-coil region" evidence="1">
    <location>
        <begin position="101"/>
        <end position="201"/>
    </location>
</feature>
<keyword evidence="1" id="KW-0175">Coiled coil</keyword>
<dbReference type="EMBL" id="ASPP01019941">
    <property type="protein sequence ID" value="ETO14588.1"/>
    <property type="molecule type" value="Genomic_DNA"/>
</dbReference>
<proteinExistence type="predicted"/>
<comment type="caution">
    <text evidence="2">The sequence shown here is derived from an EMBL/GenBank/DDBJ whole genome shotgun (WGS) entry which is preliminary data.</text>
</comment>
<dbReference type="AlphaFoldDB" id="X6MKP7"/>
<evidence type="ECO:0000313" key="2">
    <source>
        <dbReference type="EMBL" id="ETO14588.1"/>
    </source>
</evidence>
<evidence type="ECO:0000313" key="3">
    <source>
        <dbReference type="Proteomes" id="UP000023152"/>
    </source>
</evidence>
<feature type="coiled-coil region" evidence="1">
    <location>
        <begin position="559"/>
        <end position="659"/>
    </location>
</feature>
<reference evidence="2 3" key="1">
    <citation type="journal article" date="2013" name="Curr. Biol.">
        <title>The Genome of the Foraminiferan Reticulomyxa filosa.</title>
        <authorList>
            <person name="Glockner G."/>
            <person name="Hulsmann N."/>
            <person name="Schleicher M."/>
            <person name="Noegel A.A."/>
            <person name="Eichinger L."/>
            <person name="Gallinger C."/>
            <person name="Pawlowski J."/>
            <person name="Sierra R."/>
            <person name="Euteneuer U."/>
            <person name="Pillet L."/>
            <person name="Moustafa A."/>
            <person name="Platzer M."/>
            <person name="Groth M."/>
            <person name="Szafranski K."/>
            <person name="Schliwa M."/>
        </authorList>
    </citation>
    <scope>NUCLEOTIDE SEQUENCE [LARGE SCALE GENOMIC DNA]</scope>
</reference>
<sequence length="660" mass="77888">MSWDDTSLCDTENLEEAVKPNLLFLRNLLRRYYPLKHHFFFMANNIQISFIKKKRDANAETLENLEKKFSPVMTTFVKNNYQAKHCQQILEKHELEFRLFKDNSKEKIRSLKIQMKEQEERIQDAQQLTDKNLAAITLKLKEITLEKEELKEKTKQLETEIYNKSAEIEKLMTCNEFQEKNKKLEEHLQKILTTYNKLLEDYTSLTENNKKNLFRMQHYENEIEENKRLTESNKLLFEKQQEQFQKMSTSLTAFHCDLNQLKELLSSEMSSAFDAWKKMIETCLLSKLLAQNEDMSNFKKDALASQQKQLEEFQQELSAREHLLQTLGSTNESLKTETQHLQDNIQSLQLALSDSEAKHESENKTLKMTYEQQVHELTRTIETMSLEQKQLEHKFHSTAAQDKACIEQLQQDLQTKTAKWGSEHFELEKKHGTDIAKLENTSKELHVTIDSLNHMLSDCNMQLDSKQAELEKMTHENDRLLAQVTLKQQELDALQTSLTNTTKHLNETLQEKQNSWSEKLSKMEGQIKFYQAREVESKNEQDRLHQEHEETTVLHDQKYAQLSSLCKNLECKCEHLIQQNEHLLVSARSSEEVIQNMTKESENVRKQVYSLLEQVRTKEKEIESLKNDMRTMEPLKAKVVAVESEKKELEKVLQNEREQF</sequence>
<accession>X6MKP7</accession>
<name>X6MKP7_RETFI</name>
<gene>
    <name evidence="2" type="ORF">RFI_22780</name>
</gene>
<feature type="coiled-coil region" evidence="1">
    <location>
        <begin position="456"/>
        <end position="526"/>
    </location>
</feature>
<feature type="non-terminal residue" evidence="2">
    <location>
        <position position="660"/>
    </location>
</feature>
<feature type="coiled-coil region" evidence="1">
    <location>
        <begin position="296"/>
        <end position="394"/>
    </location>
</feature>
<dbReference type="Proteomes" id="UP000023152">
    <property type="component" value="Unassembled WGS sequence"/>
</dbReference>
<keyword evidence="3" id="KW-1185">Reference proteome</keyword>